<evidence type="ECO:0000256" key="7">
    <source>
        <dbReference type="ARBA" id="ARBA00022840"/>
    </source>
</evidence>
<dbReference type="AlphaFoldDB" id="A0A3G1L022"/>
<comment type="subcellular location">
    <subcellularLocation>
        <location evidence="1">Cell membrane</location>
        <topology evidence="1">Peripheral membrane protein</topology>
    </subcellularLocation>
</comment>
<dbReference type="CDD" id="cd03257">
    <property type="entry name" value="ABC_NikE_OppD_transporters"/>
    <property type="match status" value="2"/>
</dbReference>
<dbReference type="InterPro" id="IPR017871">
    <property type="entry name" value="ABC_transporter-like_CS"/>
</dbReference>
<keyword evidence="4" id="KW-1003">Cell membrane</keyword>
<keyword evidence="7" id="KW-0067">ATP-binding</keyword>
<keyword evidence="8" id="KW-1278">Translocase</keyword>
<dbReference type="SUPFAM" id="SSF52540">
    <property type="entry name" value="P-loop containing nucleoside triphosphate hydrolases"/>
    <property type="match status" value="2"/>
</dbReference>
<dbReference type="Gene3D" id="3.40.50.300">
    <property type="entry name" value="P-loop containing nucleotide triphosphate hydrolases"/>
    <property type="match status" value="2"/>
</dbReference>
<dbReference type="FunFam" id="3.40.50.300:FF:000016">
    <property type="entry name" value="Oligopeptide ABC transporter ATP-binding component"/>
    <property type="match status" value="1"/>
</dbReference>
<keyword evidence="13" id="KW-1185">Reference proteome</keyword>
<evidence type="ECO:0000313" key="12">
    <source>
        <dbReference type="EMBL" id="ATW27825.1"/>
    </source>
</evidence>
<dbReference type="InterPro" id="IPR013563">
    <property type="entry name" value="Oligopep_ABC_C"/>
</dbReference>
<keyword evidence="9" id="KW-0472">Membrane</keyword>
<dbReference type="PANTHER" id="PTHR43297">
    <property type="entry name" value="OLIGOPEPTIDE TRANSPORT ATP-BINDING PROTEIN APPD"/>
    <property type="match status" value="1"/>
</dbReference>
<dbReference type="KEGG" id="fwa:DCMF_26375"/>
<dbReference type="EMBL" id="CP017634">
    <property type="protein sequence ID" value="ATW27825.1"/>
    <property type="molecule type" value="Genomic_DNA"/>
</dbReference>
<dbReference type="SMART" id="SM00382">
    <property type="entry name" value="AAA"/>
    <property type="match status" value="2"/>
</dbReference>
<proteinExistence type="inferred from homology"/>
<dbReference type="OrthoDB" id="9779287at2"/>
<gene>
    <name evidence="11" type="ORF">DCMF_26375</name>
    <name evidence="12" type="ORF">DCMF_26465</name>
</gene>
<dbReference type="EMBL" id="CP017634">
    <property type="protein sequence ID" value="ATW27812.1"/>
    <property type="molecule type" value="Genomic_DNA"/>
</dbReference>
<dbReference type="NCBIfam" id="TIGR01727">
    <property type="entry name" value="oligo_HPY"/>
    <property type="match status" value="2"/>
</dbReference>
<evidence type="ECO:0000259" key="10">
    <source>
        <dbReference type="PROSITE" id="PS50893"/>
    </source>
</evidence>
<sequence length="708" mass="78258">MINKTIQEKDMQVKNTAVLQVQDLTVTYDTKAGPLDTVRNISLKIHAGEIYGLVGESGSGKSTLARGIVRYLPSNGRISSGTVLLSDMDLMKLPAAEMRRIWGAKITMVHQDPGAAVNPSLPVGEQIAEVARVHLHLSKAEARDKAVDMLTKVRMPDPESVMKRYAHQLSGGMLQRILIATAMVTSPQLIIMDEPTTALDVTTEAVILDLINELMKDFNTSILYITHNLGVVARMCDRVGVMYAGELMEEGTIRQVFKNKLHPYTRGLLGCVPRIEASKRDVSLSSIPGFIPRPDQLPTGCIFAPRCSLAEEACQVCRPPRVEAGTEHFTACRRWEELQLKPELFMNGQQSREGSERKEGPLVLEARNMKKYFPVSGGLSSLWRRGPTDVKAVDDISIRVRGGFTMGIVGESGCGKTTFARCISGLEEATSGEIMLEGQRLPKALLKRLPSQLKKIQMVFQNPDASLNPQHPVGESVARPLILLGKLSPKEVQERLLELFRAVNLPEDYMRRLPHELSGGEKQRVAIARAFASDPTLMICDEPIASLDVSVQAALMNMLVKLQESKGTSYLFISHDLAAVRYLSDWIAVVYLGRLWEVGSAEDVFMPPCHPYTEALLSAIPIPDPDLQQERIRLLGSVPSAVNIPPGCRFHTRCPRKLGKICEEQEPSWQEVNEFHSICCHIPLDELKILQGAGSIRQADNPGEVSRC</sequence>
<dbReference type="PANTHER" id="PTHR43297:SF14">
    <property type="entry name" value="ATPASE AAA-TYPE CORE DOMAIN-CONTAINING PROTEIN"/>
    <property type="match status" value="1"/>
</dbReference>
<accession>A0A3G1L022</accession>
<dbReference type="KEGG" id="fwa:DCMF_26465"/>
<dbReference type="RefSeq" id="WP_148137195.1">
    <property type="nucleotide sequence ID" value="NZ_CP017634.1"/>
</dbReference>
<evidence type="ECO:0000256" key="1">
    <source>
        <dbReference type="ARBA" id="ARBA00004202"/>
    </source>
</evidence>
<reference evidence="12 13" key="1">
    <citation type="submission" date="2016-10" db="EMBL/GenBank/DDBJ databases">
        <title>Complete Genome Sequence of Peptococcaceae strain DCMF.</title>
        <authorList>
            <person name="Edwards R.J."/>
            <person name="Holland S.I."/>
            <person name="Deshpande N.P."/>
            <person name="Wong Y.K."/>
            <person name="Ertan H."/>
            <person name="Manefield M."/>
            <person name="Russell T.L."/>
            <person name="Lee M.J."/>
        </authorList>
    </citation>
    <scope>NUCLEOTIDE SEQUENCE [LARGE SCALE GENOMIC DNA]</scope>
    <source>
        <strain evidence="12 13">DCMF</strain>
    </source>
</reference>
<organism evidence="12 13">
    <name type="scientific">Formimonas warabiya</name>
    <dbReference type="NCBI Taxonomy" id="1761012"/>
    <lineage>
        <taxon>Bacteria</taxon>
        <taxon>Bacillati</taxon>
        <taxon>Bacillota</taxon>
        <taxon>Clostridia</taxon>
        <taxon>Eubacteriales</taxon>
        <taxon>Peptococcaceae</taxon>
        <taxon>Candidatus Formimonas</taxon>
    </lineage>
</organism>
<evidence type="ECO:0000313" key="11">
    <source>
        <dbReference type="EMBL" id="ATW27812.1"/>
    </source>
</evidence>
<dbReference type="InterPro" id="IPR003439">
    <property type="entry name" value="ABC_transporter-like_ATP-bd"/>
</dbReference>
<evidence type="ECO:0000256" key="6">
    <source>
        <dbReference type="ARBA" id="ARBA00022741"/>
    </source>
</evidence>
<evidence type="ECO:0000256" key="3">
    <source>
        <dbReference type="ARBA" id="ARBA00022448"/>
    </source>
</evidence>
<evidence type="ECO:0000313" key="13">
    <source>
        <dbReference type="Proteomes" id="UP000323521"/>
    </source>
</evidence>
<dbReference type="InterPro" id="IPR027417">
    <property type="entry name" value="P-loop_NTPase"/>
</dbReference>
<name>A0A3G1L022_FORW1</name>
<dbReference type="InterPro" id="IPR050388">
    <property type="entry name" value="ABC_Ni/Peptide_Import"/>
</dbReference>
<dbReference type="GO" id="GO:0005524">
    <property type="term" value="F:ATP binding"/>
    <property type="evidence" value="ECO:0007669"/>
    <property type="project" value="UniProtKB-KW"/>
</dbReference>
<dbReference type="GO" id="GO:0016887">
    <property type="term" value="F:ATP hydrolysis activity"/>
    <property type="evidence" value="ECO:0007669"/>
    <property type="project" value="InterPro"/>
</dbReference>
<dbReference type="PROSITE" id="PS50893">
    <property type="entry name" value="ABC_TRANSPORTER_2"/>
    <property type="match status" value="2"/>
</dbReference>
<dbReference type="PROSITE" id="PS00211">
    <property type="entry name" value="ABC_TRANSPORTER_1"/>
    <property type="match status" value="2"/>
</dbReference>
<dbReference type="GO" id="GO:0005886">
    <property type="term" value="C:plasma membrane"/>
    <property type="evidence" value="ECO:0007669"/>
    <property type="project" value="UniProtKB-SubCell"/>
</dbReference>
<feature type="domain" description="ABC transporter" evidence="10">
    <location>
        <begin position="19"/>
        <end position="269"/>
    </location>
</feature>
<dbReference type="NCBIfam" id="NF008453">
    <property type="entry name" value="PRK11308.1"/>
    <property type="match status" value="2"/>
</dbReference>
<keyword evidence="6" id="KW-0547">Nucleotide-binding</keyword>
<dbReference type="Pfam" id="PF08352">
    <property type="entry name" value="oligo_HPY"/>
    <property type="match status" value="2"/>
</dbReference>
<evidence type="ECO:0000256" key="2">
    <source>
        <dbReference type="ARBA" id="ARBA00005417"/>
    </source>
</evidence>
<evidence type="ECO:0000256" key="5">
    <source>
        <dbReference type="ARBA" id="ARBA00022519"/>
    </source>
</evidence>
<feature type="domain" description="ABC transporter" evidence="10">
    <location>
        <begin position="364"/>
        <end position="617"/>
    </location>
</feature>
<dbReference type="InterPro" id="IPR003593">
    <property type="entry name" value="AAA+_ATPase"/>
</dbReference>
<evidence type="ECO:0000256" key="4">
    <source>
        <dbReference type="ARBA" id="ARBA00022475"/>
    </source>
</evidence>
<protein>
    <recommendedName>
        <fullName evidence="10">ABC transporter domain-containing protein</fullName>
    </recommendedName>
</protein>
<evidence type="ECO:0000256" key="8">
    <source>
        <dbReference type="ARBA" id="ARBA00022967"/>
    </source>
</evidence>
<comment type="similarity">
    <text evidence="2">Belongs to the ABC transporter superfamily.</text>
</comment>
<dbReference type="Proteomes" id="UP000323521">
    <property type="component" value="Chromosome"/>
</dbReference>
<keyword evidence="5" id="KW-0997">Cell inner membrane</keyword>
<keyword evidence="3" id="KW-0813">Transport</keyword>
<dbReference type="Pfam" id="PF00005">
    <property type="entry name" value="ABC_tran"/>
    <property type="match status" value="2"/>
</dbReference>
<dbReference type="GO" id="GO:0015833">
    <property type="term" value="P:peptide transport"/>
    <property type="evidence" value="ECO:0007669"/>
    <property type="project" value="InterPro"/>
</dbReference>
<evidence type="ECO:0000256" key="9">
    <source>
        <dbReference type="ARBA" id="ARBA00023136"/>
    </source>
</evidence>